<dbReference type="AlphaFoldDB" id="A0A1C7LT18"/>
<reference evidence="2 3" key="1">
    <citation type="submission" date="2016-03" db="EMBL/GenBank/DDBJ databases">
        <title>Whole genome sequencing of Grifola frondosa 9006-11.</title>
        <authorList>
            <person name="Min B."/>
            <person name="Park H."/>
            <person name="Kim J.-G."/>
            <person name="Cho H."/>
            <person name="Oh Y.-L."/>
            <person name="Kong W.-S."/>
            <person name="Choi I.-G."/>
        </authorList>
    </citation>
    <scope>NUCLEOTIDE SEQUENCE [LARGE SCALE GENOMIC DNA]</scope>
    <source>
        <strain evidence="2 3">9006-11</strain>
    </source>
</reference>
<dbReference type="EMBL" id="LUGG01000025">
    <property type="protein sequence ID" value="OBZ67286.1"/>
    <property type="molecule type" value="Genomic_DNA"/>
</dbReference>
<sequence>MAYNYYQNAVPGWGTSQFQFGAPPAPGFQPQPSWRGLDFYNAHAINPDSGLYDSVLGRFRDVPDWDGPGHNEARHWHRRIYGGLINLGQALPADIGAAAAYEAYRTWKYNTYLYEPLNADRERQREGLIGMAIAETTRLWQSTGRPQDTFGLRAASDTAAHTAARLADRLLGYSGMPIVPSQASSYEGDGYGYDDGYARRPRRGSFNTGIAPSVIRVGGGSPYGAGASAYTGSMGGMPIPGAGAGGMGIIRGGYGAGVPGPYPGQYGAAGSAYGVGGGIGALGSGGLLPSPYAGTAYGGGRLDVPMSSYPGGTPGYVNQAAGYGGSYGAYPGQGAQVPAGSTIIIHQQPRSSKRRHSTSNGHHHHHRSKSIEILHPGYSSSAGYGY</sequence>
<accession>A0A1C7LT18</accession>
<dbReference type="STRING" id="5627.A0A1C7LT18"/>
<organism evidence="2 3">
    <name type="scientific">Grifola frondosa</name>
    <name type="common">Maitake</name>
    <name type="synonym">Polyporus frondosus</name>
    <dbReference type="NCBI Taxonomy" id="5627"/>
    <lineage>
        <taxon>Eukaryota</taxon>
        <taxon>Fungi</taxon>
        <taxon>Dikarya</taxon>
        <taxon>Basidiomycota</taxon>
        <taxon>Agaricomycotina</taxon>
        <taxon>Agaricomycetes</taxon>
        <taxon>Polyporales</taxon>
        <taxon>Grifolaceae</taxon>
        <taxon>Grifola</taxon>
    </lineage>
</organism>
<dbReference type="Proteomes" id="UP000092993">
    <property type="component" value="Unassembled WGS sequence"/>
</dbReference>
<feature type="compositionally biased region" description="Basic residues" evidence="1">
    <location>
        <begin position="351"/>
        <end position="368"/>
    </location>
</feature>
<keyword evidence="3" id="KW-1185">Reference proteome</keyword>
<evidence type="ECO:0000313" key="3">
    <source>
        <dbReference type="Proteomes" id="UP000092993"/>
    </source>
</evidence>
<dbReference type="OrthoDB" id="2802356at2759"/>
<evidence type="ECO:0000313" key="2">
    <source>
        <dbReference type="EMBL" id="OBZ67286.1"/>
    </source>
</evidence>
<comment type="caution">
    <text evidence="2">The sequence shown here is derived from an EMBL/GenBank/DDBJ whole genome shotgun (WGS) entry which is preliminary data.</text>
</comment>
<name>A0A1C7LT18_GRIFR</name>
<protein>
    <submittedName>
        <fullName evidence="2">Uncharacterized protein</fullName>
    </submittedName>
</protein>
<proteinExistence type="predicted"/>
<evidence type="ECO:0000256" key="1">
    <source>
        <dbReference type="SAM" id="MobiDB-lite"/>
    </source>
</evidence>
<feature type="region of interest" description="Disordered" evidence="1">
    <location>
        <begin position="347"/>
        <end position="386"/>
    </location>
</feature>
<gene>
    <name evidence="2" type="ORF">A0H81_12947</name>
</gene>
<dbReference type="OMA" id="HWHRRIY"/>